<feature type="transmembrane region" description="Helical" evidence="2">
    <location>
        <begin position="121"/>
        <end position="142"/>
    </location>
</feature>
<organism evidence="3 4">
    <name type="scientific">Ichthyophthirius multifiliis</name>
    <name type="common">White spot disease agent</name>
    <name type="synonym">Ich</name>
    <dbReference type="NCBI Taxonomy" id="5932"/>
    <lineage>
        <taxon>Eukaryota</taxon>
        <taxon>Sar</taxon>
        <taxon>Alveolata</taxon>
        <taxon>Ciliophora</taxon>
        <taxon>Intramacronucleata</taxon>
        <taxon>Oligohymenophorea</taxon>
        <taxon>Hymenostomatida</taxon>
        <taxon>Ophryoglenina</taxon>
        <taxon>Ichthyophthirius</taxon>
    </lineage>
</organism>
<dbReference type="RefSeq" id="XP_004030105.1">
    <property type="nucleotide sequence ID" value="XM_004030057.1"/>
</dbReference>
<feature type="transmembrane region" description="Helical" evidence="2">
    <location>
        <begin position="69"/>
        <end position="97"/>
    </location>
</feature>
<evidence type="ECO:0008006" key="5">
    <source>
        <dbReference type="Google" id="ProtNLM"/>
    </source>
</evidence>
<gene>
    <name evidence="3" type="ORF">IMG5_167780</name>
</gene>
<feature type="transmembrane region" description="Helical" evidence="2">
    <location>
        <begin position="442"/>
        <end position="467"/>
    </location>
</feature>
<sequence length="651" mass="79544">MYFLYWQILQKNLEQIQLKNNNKKNIENINNQENKSNLENKNNNQIKDLEKPSFQNLLLVLLMKNSYNLALFMLFWISFYAINLIHLVFVIFFLIYLHNKAKLINIKFENRVFQVNFAHRYWILLIIYTSVYIMAKFLYFLITKNKMNNQDLKNILQVVGLNHNYDINISIGFYREDYASLTIIWVAFLIFSLQQDTYRSRIYLQYQNSVNYHFSQLYLVKKYIANFYIYMQKAYILVQDFMFWFSQFIITLVLILDDFNFFNCFMLFFVLTLLYNQVREFKNRMEFNYKIYFQIWSIFNLCIIGYIILFYLYLFTDITYIKNNVINKNNQIYLNFDSNRDIYGFLRQSNDTNLRLLFLPIIVVFFFSNYMRNFYQIIYHAILDQKKLQKTRSIYQQNINQLKLNQKNELIQLNGLDQQNMNQQLIQLTKFFLKIQLYIQSILVFIFAVTFRLSISMSVYLFLYLFYYYKFYNMLLDLIEKKQINQELEKYFENFLHFYTYKQKGLIWNKEQEHQEDEATQNLQKIMKEFNQMRKSESNKLSNKILYISFILSLVCIFITYSSQICATQTAQKEFNFLANQAQWYLFILGVSCTELSYYITFRSIYFYILIFWIDIVVILAQNMLKYSKSQVDNEKRKEALQQIKKNKNIN</sequence>
<feature type="coiled-coil region" evidence="1">
    <location>
        <begin position="509"/>
        <end position="536"/>
    </location>
</feature>
<feature type="transmembrane region" description="Helical" evidence="2">
    <location>
        <begin position="606"/>
        <end position="625"/>
    </location>
</feature>
<feature type="transmembrane region" description="Helical" evidence="2">
    <location>
        <begin position="291"/>
        <end position="314"/>
    </location>
</feature>
<dbReference type="GeneID" id="14904955"/>
<dbReference type="EMBL" id="GL984206">
    <property type="protein sequence ID" value="EGR28869.1"/>
    <property type="molecule type" value="Genomic_DNA"/>
</dbReference>
<feature type="non-terminal residue" evidence="3">
    <location>
        <position position="651"/>
    </location>
</feature>
<proteinExistence type="predicted"/>
<dbReference type="eggNOG" id="KOG1893">
    <property type="taxonomic scope" value="Eukaryota"/>
</dbReference>
<name>G0R104_ICHMU</name>
<dbReference type="STRING" id="857967.G0R104"/>
<dbReference type="OMA" id="TINICFR"/>
<keyword evidence="1" id="KW-0175">Coiled coil</keyword>
<dbReference type="AlphaFoldDB" id="G0R104"/>
<evidence type="ECO:0000256" key="2">
    <source>
        <dbReference type="SAM" id="Phobius"/>
    </source>
</evidence>
<keyword evidence="2" id="KW-1133">Transmembrane helix</keyword>
<feature type="transmembrane region" description="Helical" evidence="2">
    <location>
        <begin position="234"/>
        <end position="254"/>
    </location>
</feature>
<protein>
    <recommendedName>
        <fullName evidence="5">Transmembrane protein</fullName>
    </recommendedName>
</protein>
<reference evidence="3 4" key="1">
    <citation type="submission" date="2011-07" db="EMBL/GenBank/DDBJ databases">
        <authorList>
            <person name="Coyne R."/>
            <person name="Brami D."/>
            <person name="Johnson J."/>
            <person name="Hostetler J."/>
            <person name="Hannick L."/>
            <person name="Clark T."/>
            <person name="Cassidy-Hanley D."/>
            <person name="Inman J."/>
        </authorList>
    </citation>
    <scope>NUCLEOTIDE SEQUENCE [LARGE SCALE GENOMIC DNA]</scope>
    <source>
        <strain evidence="3 4">G5</strain>
    </source>
</reference>
<keyword evidence="2" id="KW-0812">Transmembrane</keyword>
<keyword evidence="2" id="KW-0472">Membrane</keyword>
<evidence type="ECO:0000256" key="1">
    <source>
        <dbReference type="SAM" id="Coils"/>
    </source>
</evidence>
<evidence type="ECO:0000313" key="3">
    <source>
        <dbReference type="EMBL" id="EGR28869.1"/>
    </source>
</evidence>
<accession>G0R104</accession>
<dbReference type="InParanoid" id="G0R104"/>
<keyword evidence="4" id="KW-1185">Reference proteome</keyword>
<evidence type="ECO:0000313" key="4">
    <source>
        <dbReference type="Proteomes" id="UP000008983"/>
    </source>
</evidence>
<dbReference type="Proteomes" id="UP000008983">
    <property type="component" value="Unassembled WGS sequence"/>
</dbReference>
<feature type="transmembrane region" description="Helical" evidence="2">
    <location>
        <begin position="545"/>
        <end position="563"/>
    </location>
</feature>
<feature type="transmembrane region" description="Helical" evidence="2">
    <location>
        <begin position="354"/>
        <end position="371"/>
    </location>
</feature>
<feature type="transmembrane region" description="Helical" evidence="2">
    <location>
        <begin position="178"/>
        <end position="194"/>
    </location>
</feature>